<keyword evidence="2" id="KW-1185">Reference proteome</keyword>
<proteinExistence type="predicted"/>
<reference evidence="1 2" key="1">
    <citation type="submission" date="2017-06" db="EMBL/GenBank/DDBJ databases">
        <title>Draft genome sequence of anaerobic fermentative bacterium Anaeromicrobium sediminis DY2726D isolated from West Pacific Ocean sediments.</title>
        <authorList>
            <person name="Zeng X."/>
        </authorList>
    </citation>
    <scope>NUCLEOTIDE SEQUENCE [LARGE SCALE GENOMIC DNA]</scope>
    <source>
        <strain evidence="1 2">DY2726D</strain>
    </source>
</reference>
<evidence type="ECO:0000313" key="2">
    <source>
        <dbReference type="Proteomes" id="UP000216024"/>
    </source>
</evidence>
<name>A0A267MEB2_9FIRM</name>
<accession>A0A267MEB2</accession>
<dbReference type="Proteomes" id="UP000216024">
    <property type="component" value="Unassembled WGS sequence"/>
</dbReference>
<dbReference type="EMBL" id="NIBG01000022">
    <property type="protein sequence ID" value="PAB57886.1"/>
    <property type="molecule type" value="Genomic_DNA"/>
</dbReference>
<gene>
    <name evidence="1" type="ORF">CCE28_17980</name>
</gene>
<sequence>MGKKLPIIKDKIIGKIYGKKCYLTFLHINHIILFTQKIRWRSILVRSSIFEGGSKNPPQGI</sequence>
<protein>
    <submittedName>
        <fullName evidence="1">Uncharacterized protein</fullName>
    </submittedName>
</protein>
<evidence type="ECO:0000313" key="1">
    <source>
        <dbReference type="EMBL" id="PAB57886.1"/>
    </source>
</evidence>
<comment type="caution">
    <text evidence="1">The sequence shown here is derived from an EMBL/GenBank/DDBJ whole genome shotgun (WGS) entry which is preliminary data.</text>
</comment>
<dbReference type="RefSeq" id="WP_095135111.1">
    <property type="nucleotide sequence ID" value="NZ_NIBG01000022.1"/>
</dbReference>
<dbReference type="AlphaFoldDB" id="A0A267MEB2"/>
<organism evidence="1 2">
    <name type="scientific">Anaeromicrobium sediminis</name>
    <dbReference type="NCBI Taxonomy" id="1478221"/>
    <lineage>
        <taxon>Bacteria</taxon>
        <taxon>Bacillati</taxon>
        <taxon>Bacillota</taxon>
        <taxon>Clostridia</taxon>
        <taxon>Peptostreptococcales</taxon>
        <taxon>Thermotaleaceae</taxon>
        <taxon>Anaeromicrobium</taxon>
    </lineage>
</organism>